<dbReference type="Gene3D" id="1.10.510.10">
    <property type="entry name" value="Transferase(Phosphotransferase) domain 1"/>
    <property type="match status" value="1"/>
</dbReference>
<feature type="region of interest" description="Disordered" evidence="16">
    <location>
        <begin position="1"/>
        <end position="40"/>
    </location>
</feature>
<proteinExistence type="inferred from homology"/>
<evidence type="ECO:0000256" key="13">
    <source>
        <dbReference type="ARBA" id="ARBA00030049"/>
    </source>
</evidence>
<evidence type="ECO:0000256" key="9">
    <source>
        <dbReference type="ARBA" id="ARBA00022741"/>
    </source>
</evidence>
<evidence type="ECO:0000256" key="6">
    <source>
        <dbReference type="ARBA" id="ARBA00022490"/>
    </source>
</evidence>
<evidence type="ECO:0000256" key="12">
    <source>
        <dbReference type="ARBA" id="ARBA00023186"/>
    </source>
</evidence>
<dbReference type="InterPro" id="IPR000961">
    <property type="entry name" value="AGC-kinase_C"/>
</dbReference>
<dbReference type="PROSITE" id="PS00107">
    <property type="entry name" value="PROTEIN_KINASE_ATP"/>
    <property type="match status" value="1"/>
</dbReference>
<evidence type="ECO:0000256" key="5">
    <source>
        <dbReference type="ARBA" id="ARBA00014424"/>
    </source>
</evidence>
<dbReference type="InterPro" id="IPR053374">
    <property type="entry name" value="TCP-1_chaperonin"/>
</dbReference>
<reference evidence="19 20" key="1">
    <citation type="submission" date="2024-04" db="EMBL/GenBank/DDBJ databases">
        <title>genome sequences of Mucor flavus KT1a and Helicostylum pulchrum KT1b strains isolated from the surface of a dry-aged beef.</title>
        <authorList>
            <person name="Toyotome T."/>
            <person name="Hosono M."/>
            <person name="Torimaru M."/>
            <person name="Fukuda K."/>
            <person name="Mikami N."/>
        </authorList>
    </citation>
    <scope>NUCLEOTIDE SEQUENCE [LARGE SCALE GENOMIC DNA]</scope>
    <source>
        <strain evidence="19 20">KT1a</strain>
    </source>
</reference>
<keyword evidence="8" id="KW-0808">Transferase</keyword>
<comment type="subunit">
    <text evidence="4">Component of the T-complex protein 1 (TCP1) complex.</text>
</comment>
<dbReference type="EMBL" id="BAABUK010000011">
    <property type="protein sequence ID" value="GAA5811736.1"/>
    <property type="molecule type" value="Genomic_DNA"/>
</dbReference>
<comment type="subcellular location">
    <subcellularLocation>
        <location evidence="2">Cytoplasm</location>
    </subcellularLocation>
</comment>
<comment type="caution">
    <text evidence="19">The sequence shown here is derived from an EMBL/GenBank/DDBJ whole genome shotgun (WGS) entry which is preliminary data.</text>
</comment>
<keyword evidence="7" id="KW-0723">Serine/threonine-protein kinase</keyword>
<accession>A0ABP9YY07</accession>
<keyword evidence="11 14" id="KW-0067">ATP-binding</keyword>
<evidence type="ECO:0000256" key="15">
    <source>
        <dbReference type="RuleBase" id="RU004187"/>
    </source>
</evidence>
<dbReference type="InterPro" id="IPR000719">
    <property type="entry name" value="Prot_kinase_dom"/>
</dbReference>
<dbReference type="NCBIfam" id="NF041083">
    <property type="entry name" value="thermosome_beta"/>
    <property type="match status" value="1"/>
</dbReference>
<dbReference type="InterPro" id="IPR027410">
    <property type="entry name" value="TCP-1-like_intermed_sf"/>
</dbReference>
<evidence type="ECO:0000259" key="17">
    <source>
        <dbReference type="PROSITE" id="PS50011"/>
    </source>
</evidence>
<dbReference type="InterPro" id="IPR017998">
    <property type="entry name" value="Chaperone_TCP-1"/>
</dbReference>
<dbReference type="Gene3D" id="3.30.260.10">
    <property type="entry name" value="TCP-1-like chaperonin intermediate domain"/>
    <property type="match status" value="1"/>
</dbReference>
<keyword evidence="20" id="KW-1185">Reference proteome</keyword>
<dbReference type="PROSITE" id="PS00995">
    <property type="entry name" value="TCP1_3"/>
    <property type="match status" value="1"/>
</dbReference>
<dbReference type="SUPFAM" id="SSF56112">
    <property type="entry name" value="Protein kinase-like (PK-like)"/>
    <property type="match status" value="1"/>
</dbReference>
<feature type="domain" description="Protein kinase" evidence="17">
    <location>
        <begin position="125"/>
        <end position="374"/>
    </location>
</feature>
<dbReference type="Gene3D" id="3.30.200.20">
    <property type="entry name" value="Phosphorylase Kinase, domain 1"/>
    <property type="match status" value="1"/>
</dbReference>
<dbReference type="Gene3D" id="3.50.7.10">
    <property type="entry name" value="GroEL"/>
    <property type="match status" value="1"/>
</dbReference>
<dbReference type="InterPro" id="IPR027409">
    <property type="entry name" value="GroEL-like_apical_dom_sf"/>
</dbReference>
<evidence type="ECO:0000256" key="14">
    <source>
        <dbReference type="PROSITE-ProRule" id="PRU10141"/>
    </source>
</evidence>
<dbReference type="Pfam" id="PF00118">
    <property type="entry name" value="Cpn60_TCP1"/>
    <property type="match status" value="1"/>
</dbReference>
<dbReference type="InterPro" id="IPR011009">
    <property type="entry name" value="Kinase-like_dom_sf"/>
</dbReference>
<evidence type="ECO:0000256" key="3">
    <source>
        <dbReference type="ARBA" id="ARBA00008020"/>
    </source>
</evidence>
<dbReference type="SUPFAM" id="SSF54849">
    <property type="entry name" value="GroEL-intermediate domain like"/>
    <property type="match status" value="1"/>
</dbReference>
<dbReference type="PROSITE" id="PS00108">
    <property type="entry name" value="PROTEIN_KINASE_ST"/>
    <property type="match status" value="1"/>
</dbReference>
<dbReference type="Gene3D" id="1.10.560.10">
    <property type="entry name" value="GroEL-like equatorial domain"/>
    <property type="match status" value="1"/>
</dbReference>
<feature type="binding site" evidence="14">
    <location>
        <position position="154"/>
    </location>
    <ligand>
        <name>ATP</name>
        <dbReference type="ChEBI" id="CHEBI:30616"/>
    </ligand>
</feature>
<dbReference type="CDD" id="cd03335">
    <property type="entry name" value="TCP1_alpha"/>
    <property type="match status" value="1"/>
</dbReference>
<evidence type="ECO:0000313" key="19">
    <source>
        <dbReference type="EMBL" id="GAA5811736.1"/>
    </source>
</evidence>
<keyword evidence="10" id="KW-0418">Kinase</keyword>
<organism evidence="19 20">
    <name type="scientific">Mucor flavus</name>
    <dbReference type="NCBI Taxonomy" id="439312"/>
    <lineage>
        <taxon>Eukaryota</taxon>
        <taxon>Fungi</taxon>
        <taxon>Fungi incertae sedis</taxon>
        <taxon>Mucoromycota</taxon>
        <taxon>Mucoromycotina</taxon>
        <taxon>Mucoromycetes</taxon>
        <taxon>Mucorales</taxon>
        <taxon>Mucorineae</taxon>
        <taxon>Mucoraceae</taxon>
        <taxon>Mucor</taxon>
    </lineage>
</organism>
<dbReference type="InterPro" id="IPR002194">
    <property type="entry name" value="Chaperonin_TCP-1_CS"/>
</dbReference>
<dbReference type="InterPro" id="IPR002423">
    <property type="entry name" value="Cpn60/GroEL/TCP-1"/>
</dbReference>
<gene>
    <name evidence="19" type="ORF">MFLAVUS_005178</name>
</gene>
<evidence type="ECO:0000256" key="7">
    <source>
        <dbReference type="ARBA" id="ARBA00022527"/>
    </source>
</evidence>
<dbReference type="InterPro" id="IPR017441">
    <property type="entry name" value="Protein_kinase_ATP_BS"/>
</dbReference>
<dbReference type="SMART" id="SM00220">
    <property type="entry name" value="S_TKc"/>
    <property type="match status" value="1"/>
</dbReference>
<dbReference type="Proteomes" id="UP001473302">
    <property type="component" value="Unassembled WGS sequence"/>
</dbReference>
<evidence type="ECO:0000256" key="8">
    <source>
        <dbReference type="ARBA" id="ARBA00022679"/>
    </source>
</evidence>
<comment type="similarity">
    <text evidence="3 15">Belongs to the TCP-1 chaperonin family.</text>
</comment>
<evidence type="ECO:0000259" key="18">
    <source>
        <dbReference type="PROSITE" id="PS51285"/>
    </source>
</evidence>
<dbReference type="PROSITE" id="PS50011">
    <property type="entry name" value="PROTEIN_KINASE_DOM"/>
    <property type="match status" value="1"/>
</dbReference>
<dbReference type="SMART" id="SM00133">
    <property type="entry name" value="S_TK_X"/>
    <property type="match status" value="1"/>
</dbReference>
<keyword evidence="9 14" id="KW-0547">Nucleotide-binding</keyword>
<dbReference type="PROSITE" id="PS00751">
    <property type="entry name" value="TCP1_2"/>
    <property type="match status" value="1"/>
</dbReference>
<dbReference type="SUPFAM" id="SSF52029">
    <property type="entry name" value="GroEL apical domain-like"/>
    <property type="match status" value="1"/>
</dbReference>
<dbReference type="Pfam" id="PF00069">
    <property type="entry name" value="Pkinase"/>
    <property type="match status" value="1"/>
</dbReference>
<evidence type="ECO:0000256" key="16">
    <source>
        <dbReference type="SAM" id="MobiDB-lite"/>
    </source>
</evidence>
<dbReference type="InterPro" id="IPR012715">
    <property type="entry name" value="Chap_CCT_alpha"/>
</dbReference>
<dbReference type="CDD" id="cd05580">
    <property type="entry name" value="STKc_PKA_like"/>
    <property type="match status" value="1"/>
</dbReference>
<evidence type="ECO:0000256" key="2">
    <source>
        <dbReference type="ARBA" id="ARBA00004496"/>
    </source>
</evidence>
<dbReference type="PROSITE" id="PS51285">
    <property type="entry name" value="AGC_KINASE_CTER"/>
    <property type="match status" value="1"/>
</dbReference>
<dbReference type="SUPFAM" id="SSF48592">
    <property type="entry name" value="GroEL equatorial domain-like"/>
    <property type="match status" value="1"/>
</dbReference>
<evidence type="ECO:0000256" key="11">
    <source>
        <dbReference type="ARBA" id="ARBA00022840"/>
    </source>
</evidence>
<evidence type="ECO:0000256" key="10">
    <source>
        <dbReference type="ARBA" id="ARBA00022777"/>
    </source>
</evidence>
<dbReference type="PROSITE" id="PS00750">
    <property type="entry name" value="TCP1_1"/>
    <property type="match status" value="1"/>
</dbReference>
<comment type="function">
    <text evidence="1">Molecular chaperone; assists the folding of proteins upon ATP hydrolysis.</text>
</comment>
<evidence type="ECO:0000256" key="4">
    <source>
        <dbReference type="ARBA" id="ARBA00011381"/>
    </source>
</evidence>
<keyword evidence="6" id="KW-0963">Cytoplasm</keyword>
<evidence type="ECO:0000313" key="20">
    <source>
        <dbReference type="Proteomes" id="UP001473302"/>
    </source>
</evidence>
<feature type="domain" description="AGC-kinase C-terminal" evidence="18">
    <location>
        <begin position="375"/>
        <end position="460"/>
    </location>
</feature>
<dbReference type="InterPro" id="IPR027413">
    <property type="entry name" value="GROEL-like_equatorial_sf"/>
</dbReference>
<dbReference type="InterPro" id="IPR054827">
    <property type="entry name" value="thermosome_alpha"/>
</dbReference>
<name>A0ABP9YY07_9FUNG</name>
<dbReference type="PANTHER" id="PTHR11353">
    <property type="entry name" value="CHAPERONIN"/>
    <property type="match status" value="1"/>
</dbReference>
<evidence type="ECO:0000256" key="1">
    <source>
        <dbReference type="ARBA" id="ARBA00002912"/>
    </source>
</evidence>
<dbReference type="PRINTS" id="PR00304">
    <property type="entry name" value="TCOMPLEXTCP1"/>
</dbReference>
<sequence length="990" mass="109790">MSTKTIQLMDPYPTSPSTDTNHESFEKITGLPTPKVTPRTSLRTEPAYTHKLPDNFFTSCSPPLPISPISFYDSKKSTPIPSPRLHPSFNAPNTTIEALDLNKPPIETVLPVSEKPKIRMSLDDFDIKQTVGTGSFARVHLAKSKINQKYYAIKAIDKKDMVTRQQVAHAQNERLILSSVSHPFVVKLWGTFQSESHVFLVMDYISGGELFRMIRKQKKFTEEQAKFYAAEVVLALEYLHSIDIAYRDIKPENILIDQRGHVKLTDFGFAKTVPHKTWTVCGTPDYLAPEIIRSKGYTKAVDWWGLGVLIFEMLTGRPPFVAKNPVDKYQKILECDIVWPKEITQDAKDLIQNLLKTQPTERFEAEQVKAHAWFQSLDFDKLLAREVTPPFVPDIKFDGDTRCFDYYEEMILPYHLMHTDKPYYAQLKKKLLGKMYQRDQNSSLFLGGERTSGQDVRASNVLAAASIANIVKSSLGPVGLDKMLVDEIGDVTITNDGATILGLLEVEHPAGKVLVELAQQQDREVGDGTTSVVIIAAELLKRANELVKNKIHPTTIITGYRLASKEACRFIANEMATKVDTLGKECLVNAAKTSMSSKIIGSDSKFFANLAVEAILAVKSTNQRGETKYPVKAVNILKAHGKSGLESQFVRGYALNCTVASQAMKKQIKNAKIACLDMNLQKARMHLGVNIVVDDPDKLEDIRKREIEITTERIQKILDTGANVILTTKGIDDLCLKLFVEAGAMAVRRCKKEDLKRIAKATGATLVSSLANLEGEETFEASSLGQADEVVQERISDDECILVKGTKIQNSASIILRGANDYMLDEMERSLHDSLSVVKRTLESNSVVPGGGAVESALSIYLENFATSLGSREQLAIAEFANALLVIPKTLAVNAAKDSTELVAKLRAYHNTALNADADDRKRALKWYGLELIDGTVRDNLKAGILEPTMSKIKSLKSATEAAIAILRIDDFIKVAPEQRGNPEDDGHGH</sequence>
<dbReference type="NCBIfam" id="NF041082">
    <property type="entry name" value="thermosome_alpha"/>
    <property type="match status" value="1"/>
</dbReference>
<dbReference type="InterPro" id="IPR008271">
    <property type="entry name" value="Ser/Thr_kinase_AS"/>
</dbReference>
<dbReference type="NCBIfam" id="TIGR02340">
    <property type="entry name" value="chap_CCT_alpha"/>
    <property type="match status" value="1"/>
</dbReference>
<keyword evidence="12 15" id="KW-0143">Chaperone</keyword>
<protein>
    <recommendedName>
        <fullName evidence="5">T-complex protein 1 subunit alpha</fullName>
    </recommendedName>
    <alternativeName>
        <fullName evidence="13">CCT-alpha</fullName>
    </alternativeName>
</protein>